<accession>A0A5J5BG40</accession>
<dbReference type="PANTHER" id="PTHR47374:SF10">
    <property type="entry name" value="HEAT SHOCK N-TERMINAL DOMAIN-CONTAINING PROTEIN, PUTATIVE-RELATED"/>
    <property type="match status" value="1"/>
</dbReference>
<reference evidence="2 3" key="1">
    <citation type="submission" date="2019-09" db="EMBL/GenBank/DDBJ databases">
        <title>A chromosome-level genome assembly of the Chinese tupelo Nyssa sinensis.</title>
        <authorList>
            <person name="Yang X."/>
            <person name="Kang M."/>
            <person name="Yang Y."/>
            <person name="Xiong H."/>
            <person name="Wang M."/>
            <person name="Zhang Z."/>
            <person name="Wang Z."/>
            <person name="Wu H."/>
            <person name="Ma T."/>
            <person name="Liu J."/>
            <person name="Xi Z."/>
        </authorList>
    </citation>
    <scope>NUCLEOTIDE SEQUENCE [LARGE SCALE GENOMIC DNA]</scope>
    <source>
        <strain evidence="2">J267</strain>
        <tissue evidence="2">Leaf</tissue>
    </source>
</reference>
<protein>
    <recommendedName>
        <fullName evidence="1">DUF3444 domain-containing protein</fullName>
    </recommendedName>
</protein>
<dbReference type="InterPro" id="IPR024593">
    <property type="entry name" value="DUF3444"/>
</dbReference>
<sequence length="572" mass="65321">MESMEGVCQQMCFRRGLEIWDPNYQLIMTLMNSIMILALKNPVHFLLMLVQKRTLGAERDTPMDDINSPKEPYHTSLKGNLSWCSIAVAQKKLDRDYYDFEVDRKAESFEAGQIWAVDYKSDEPPNCRYARINSKLRSEVSVSWLKPVPISKGERRWCDVGLPVACGSFWVDLEMSEKVIRPIIFSYKCSWFSGITDEQIEIYPKKGEVWALYEDWNLDEWAYNPETVKGCKFKLVEILTDFSKYLGADAVCLVKVDGFRCIFQRQTEEGNPEIFHISPNNLYMLSHNVPAHRFSGGEIVGVVSGMFELDQLALPDNMIEGMDSQMITDGKSDSSNFTSAVELSPSLKSCSESKILGPNWLPNNFATGQVWAVYCGKDSMPRQYVRVNDVISGSQVCVTFLEPQPIFDHEINWKKENLPIVCGTYKAARTNVNLDISQFSHSVKCLQCTIRSLYKIYPMKGEIWAMYKNWNINWKASAYANYQCCIVESLSEFSEDGMMIAMLGEVKGCLTFFNRQQHNGFDLTRVVPKSEMLSFSHRIPAFRVPGIGRYGIPESSWHLEPDALPPRHGNLS</sequence>
<organism evidence="2 3">
    <name type="scientific">Nyssa sinensis</name>
    <dbReference type="NCBI Taxonomy" id="561372"/>
    <lineage>
        <taxon>Eukaryota</taxon>
        <taxon>Viridiplantae</taxon>
        <taxon>Streptophyta</taxon>
        <taxon>Embryophyta</taxon>
        <taxon>Tracheophyta</taxon>
        <taxon>Spermatophyta</taxon>
        <taxon>Magnoliopsida</taxon>
        <taxon>eudicotyledons</taxon>
        <taxon>Gunneridae</taxon>
        <taxon>Pentapetalae</taxon>
        <taxon>asterids</taxon>
        <taxon>Cornales</taxon>
        <taxon>Nyssaceae</taxon>
        <taxon>Nyssa</taxon>
    </lineage>
</organism>
<evidence type="ECO:0000313" key="2">
    <source>
        <dbReference type="EMBL" id="KAA8542055.1"/>
    </source>
</evidence>
<evidence type="ECO:0000259" key="1">
    <source>
        <dbReference type="Pfam" id="PF11926"/>
    </source>
</evidence>
<dbReference type="EMBL" id="CM018035">
    <property type="protein sequence ID" value="KAA8542055.1"/>
    <property type="molecule type" value="Genomic_DNA"/>
</dbReference>
<proteinExistence type="predicted"/>
<dbReference type="Pfam" id="PF11926">
    <property type="entry name" value="DUF3444"/>
    <property type="match status" value="2"/>
</dbReference>
<dbReference type="PANTHER" id="PTHR47374">
    <property type="entry name" value="ENDOSOME ANTIGEN-LIKE PROTEIN, PUTATIVE (DUF3444)-RELATED"/>
    <property type="match status" value="1"/>
</dbReference>
<feature type="domain" description="DUF3444" evidence="1">
    <location>
        <begin position="363"/>
        <end position="545"/>
    </location>
</feature>
<gene>
    <name evidence="2" type="ORF">F0562_023207</name>
</gene>
<dbReference type="OrthoDB" id="1911590at2759"/>
<feature type="domain" description="DUF3444" evidence="1">
    <location>
        <begin position="94"/>
        <end position="297"/>
    </location>
</feature>
<name>A0A5J5BG40_9ASTE</name>
<evidence type="ECO:0000313" key="3">
    <source>
        <dbReference type="Proteomes" id="UP000325577"/>
    </source>
</evidence>
<keyword evidence="3" id="KW-1185">Reference proteome</keyword>
<dbReference type="Proteomes" id="UP000325577">
    <property type="component" value="Linkage Group LG12"/>
</dbReference>
<dbReference type="AlphaFoldDB" id="A0A5J5BG40"/>